<dbReference type="CDD" id="cd01541">
    <property type="entry name" value="PBP1_AraR"/>
    <property type="match status" value="1"/>
</dbReference>
<dbReference type="InterPro" id="IPR033532">
    <property type="entry name" value="AraR_ligand_bind_dom"/>
</dbReference>
<dbReference type="InterPro" id="IPR036390">
    <property type="entry name" value="WH_DNA-bd_sf"/>
</dbReference>
<dbReference type="GO" id="GO:0003700">
    <property type="term" value="F:DNA-binding transcription factor activity"/>
    <property type="evidence" value="ECO:0007669"/>
    <property type="project" value="InterPro"/>
</dbReference>
<dbReference type="SUPFAM" id="SSF46785">
    <property type="entry name" value="Winged helix' DNA-binding domain"/>
    <property type="match status" value="1"/>
</dbReference>
<dbReference type="Proteomes" id="UP000012283">
    <property type="component" value="Unassembled WGS sequence"/>
</dbReference>
<dbReference type="PANTHER" id="PTHR30146">
    <property type="entry name" value="LACI-RELATED TRANSCRIPTIONAL REPRESSOR"/>
    <property type="match status" value="1"/>
</dbReference>
<dbReference type="InterPro" id="IPR000524">
    <property type="entry name" value="Tscrpt_reg_HTH_GntR"/>
</dbReference>
<evidence type="ECO:0000256" key="3">
    <source>
        <dbReference type="ARBA" id="ARBA00023163"/>
    </source>
</evidence>
<accession>N4WJK0</accession>
<keyword evidence="2" id="KW-0238">DNA-binding</keyword>
<dbReference type="PANTHER" id="PTHR30146:SF150">
    <property type="entry name" value="ARABINOSE METABOLISM TRANSCRIPTIONAL REPRESSOR"/>
    <property type="match status" value="1"/>
</dbReference>
<dbReference type="InterPro" id="IPR028082">
    <property type="entry name" value="Peripla_BP_I"/>
</dbReference>
<name>N4WJK0_9BACI</name>
<organism evidence="5 6">
    <name type="scientific">Gracilibacillus halophilus YIM-C55.5</name>
    <dbReference type="NCBI Taxonomy" id="1308866"/>
    <lineage>
        <taxon>Bacteria</taxon>
        <taxon>Bacillati</taxon>
        <taxon>Bacillota</taxon>
        <taxon>Bacilli</taxon>
        <taxon>Bacillales</taxon>
        <taxon>Bacillaceae</taxon>
        <taxon>Gracilibacillus</taxon>
    </lineage>
</organism>
<dbReference type="eggNOG" id="COG1609">
    <property type="taxonomic scope" value="Bacteria"/>
</dbReference>
<dbReference type="InterPro" id="IPR046335">
    <property type="entry name" value="LacI/GalR-like_sensor"/>
</dbReference>
<evidence type="ECO:0000256" key="2">
    <source>
        <dbReference type="ARBA" id="ARBA00023125"/>
    </source>
</evidence>
<dbReference type="GO" id="GO:0000976">
    <property type="term" value="F:transcription cis-regulatory region binding"/>
    <property type="evidence" value="ECO:0007669"/>
    <property type="project" value="TreeGrafter"/>
</dbReference>
<keyword evidence="1" id="KW-0805">Transcription regulation</keyword>
<dbReference type="Gene3D" id="1.10.10.10">
    <property type="entry name" value="Winged helix-like DNA-binding domain superfamily/Winged helix DNA-binding domain"/>
    <property type="match status" value="1"/>
</dbReference>
<dbReference type="EMBL" id="APML01000047">
    <property type="protein sequence ID" value="ENH96342.1"/>
    <property type="molecule type" value="Genomic_DNA"/>
</dbReference>
<dbReference type="STRING" id="1308866.J416_11272"/>
<dbReference type="Pfam" id="PF00392">
    <property type="entry name" value="GntR"/>
    <property type="match status" value="1"/>
</dbReference>
<dbReference type="Pfam" id="PF13377">
    <property type="entry name" value="Peripla_BP_3"/>
    <property type="match status" value="1"/>
</dbReference>
<dbReference type="AlphaFoldDB" id="N4WJK0"/>
<dbReference type="OrthoDB" id="9813468at2"/>
<gene>
    <name evidence="5" type="ORF">J416_11272</name>
</gene>
<dbReference type="PRINTS" id="PR00035">
    <property type="entry name" value="HTHGNTR"/>
</dbReference>
<dbReference type="Gene3D" id="3.40.50.2300">
    <property type="match status" value="2"/>
</dbReference>
<keyword evidence="6" id="KW-1185">Reference proteome</keyword>
<sequence length="373" mass="42640">MEAKYKKIKQSIKSSILEGLIVPHEKIGSESEMMKEFNVSRHTVRLAIGELVNEGWLYREQGAGTFCADRTSIDRKRSMEQSQKNIAIVTTYISEYIFPSIIRGAEAFLSEHGYHVSIFNTHNQYDQERMILNKILMGSYDGVIIEPTNSASSNPNLHYYLKLEEYQIPYVMINATYEELEPISFMMDDQRGGYIQAEHLIQHGHKEIACIYKTDDVQGQKRLKGYIKAHREMGIPINPKNMITYHTQNQFTKPVEELKKLLAAKNNQPTAVACYNDQLVLRLMDFLREEGIQIPKDLSFVGYDDSMLADISEVKITSVIHPKSKLGLDAAQAIIQLIKKKVSNPETLSKLYSPELQIRQSTLKLRDDLATTS</sequence>
<feature type="domain" description="HTH gntR-type" evidence="4">
    <location>
        <begin position="2"/>
        <end position="70"/>
    </location>
</feature>
<dbReference type="PROSITE" id="PS50949">
    <property type="entry name" value="HTH_GNTR"/>
    <property type="match status" value="1"/>
</dbReference>
<dbReference type="CDD" id="cd07377">
    <property type="entry name" value="WHTH_GntR"/>
    <property type="match status" value="1"/>
</dbReference>
<evidence type="ECO:0000313" key="5">
    <source>
        <dbReference type="EMBL" id="ENH96342.1"/>
    </source>
</evidence>
<proteinExistence type="predicted"/>
<dbReference type="SUPFAM" id="SSF53822">
    <property type="entry name" value="Periplasmic binding protein-like I"/>
    <property type="match status" value="1"/>
</dbReference>
<evidence type="ECO:0000313" key="6">
    <source>
        <dbReference type="Proteomes" id="UP000012283"/>
    </source>
</evidence>
<dbReference type="InterPro" id="IPR036388">
    <property type="entry name" value="WH-like_DNA-bd_sf"/>
</dbReference>
<dbReference type="RefSeq" id="WP_003470950.1">
    <property type="nucleotide sequence ID" value="NZ_APML01000047.1"/>
</dbReference>
<comment type="caution">
    <text evidence="5">The sequence shown here is derived from an EMBL/GenBank/DDBJ whole genome shotgun (WGS) entry which is preliminary data.</text>
</comment>
<dbReference type="SMART" id="SM00345">
    <property type="entry name" value="HTH_GNTR"/>
    <property type="match status" value="1"/>
</dbReference>
<reference evidence="5 6" key="1">
    <citation type="submission" date="2013-03" db="EMBL/GenBank/DDBJ databases">
        <title>Draft genome sequence of Gracibacillus halophilus YIM-C55.5, a moderately halophilic and thermophilic organism from the Xiaochaidamu salt lake.</title>
        <authorList>
            <person name="Sugumar T."/>
            <person name="Polireddy D.R."/>
            <person name="Antony A."/>
            <person name="Madhava Y.R."/>
            <person name="Sivakumar N."/>
        </authorList>
    </citation>
    <scope>NUCLEOTIDE SEQUENCE [LARGE SCALE GENOMIC DNA]</scope>
    <source>
        <strain evidence="5 6">YIM-C55.5</strain>
    </source>
</reference>
<evidence type="ECO:0000259" key="4">
    <source>
        <dbReference type="PROSITE" id="PS50949"/>
    </source>
</evidence>
<evidence type="ECO:0000256" key="1">
    <source>
        <dbReference type="ARBA" id="ARBA00023015"/>
    </source>
</evidence>
<keyword evidence="3" id="KW-0804">Transcription</keyword>
<dbReference type="PATRIC" id="fig|1308866.3.peg.2278"/>
<protein>
    <submittedName>
        <fullName evidence="5">GntR family transcriptional regulator</fullName>
    </submittedName>
</protein>